<proteinExistence type="predicted"/>
<dbReference type="Proteomes" id="UP001608902">
    <property type="component" value="Unassembled WGS sequence"/>
</dbReference>
<accession>A0ABD6EMP9</accession>
<organism evidence="1 2">
    <name type="scientific">Gnathostoma spinigerum</name>
    <dbReference type="NCBI Taxonomy" id="75299"/>
    <lineage>
        <taxon>Eukaryota</taxon>
        <taxon>Metazoa</taxon>
        <taxon>Ecdysozoa</taxon>
        <taxon>Nematoda</taxon>
        <taxon>Chromadorea</taxon>
        <taxon>Rhabditida</taxon>
        <taxon>Spirurina</taxon>
        <taxon>Gnathostomatomorpha</taxon>
        <taxon>Gnathostomatoidea</taxon>
        <taxon>Gnathostomatidae</taxon>
        <taxon>Gnathostoma</taxon>
    </lineage>
</organism>
<keyword evidence="2" id="KW-1185">Reference proteome</keyword>
<comment type="caution">
    <text evidence="1">The sequence shown here is derived from an EMBL/GenBank/DDBJ whole genome shotgun (WGS) entry which is preliminary data.</text>
</comment>
<gene>
    <name evidence="1" type="ORF">AB6A40_007524</name>
</gene>
<evidence type="ECO:0000313" key="2">
    <source>
        <dbReference type="Proteomes" id="UP001608902"/>
    </source>
</evidence>
<dbReference type="EMBL" id="JBGFUD010006128">
    <property type="protein sequence ID" value="MFH4980815.1"/>
    <property type="molecule type" value="Genomic_DNA"/>
</dbReference>
<reference evidence="1 2" key="1">
    <citation type="submission" date="2024-08" db="EMBL/GenBank/DDBJ databases">
        <title>Gnathostoma spinigerum genome.</title>
        <authorList>
            <person name="Gonzalez-Bertolin B."/>
            <person name="Monzon S."/>
            <person name="Zaballos A."/>
            <person name="Jimenez P."/>
            <person name="Dekumyoy P."/>
            <person name="Varona S."/>
            <person name="Cuesta I."/>
            <person name="Sumanam S."/>
            <person name="Adisakwattana P."/>
            <person name="Gasser R.B."/>
            <person name="Hernandez-Gonzalez A."/>
            <person name="Young N.D."/>
            <person name="Perteguer M.J."/>
        </authorList>
    </citation>
    <scope>NUCLEOTIDE SEQUENCE [LARGE SCALE GENOMIC DNA]</scope>
    <source>
        <strain evidence="1">AL3</strain>
        <tissue evidence="1">Liver</tissue>
    </source>
</reference>
<dbReference type="AlphaFoldDB" id="A0ABD6EMP9"/>
<sequence>MILMRGEQDWRGTRRPLTCSIDPALFWYVLEGGRCHLLMNKQYSGCLSDRISEWSSYLKNMGIVGVPMEYCLA</sequence>
<name>A0ABD6EMP9_9BILA</name>
<protein>
    <submittedName>
        <fullName evidence="1">Uncharacterized protein</fullName>
    </submittedName>
</protein>
<evidence type="ECO:0000313" key="1">
    <source>
        <dbReference type="EMBL" id="MFH4980815.1"/>
    </source>
</evidence>